<keyword evidence="1" id="KW-0472">Membrane</keyword>
<dbReference type="Proteomes" id="UP000248918">
    <property type="component" value="Unassembled WGS sequence"/>
</dbReference>
<gene>
    <name evidence="2" type="ORF">BX591_101161</name>
</gene>
<organism evidence="2 3">
    <name type="scientific">Paraburkholderia bryophila</name>
    <dbReference type="NCBI Taxonomy" id="420952"/>
    <lineage>
        <taxon>Bacteria</taxon>
        <taxon>Pseudomonadati</taxon>
        <taxon>Pseudomonadota</taxon>
        <taxon>Betaproteobacteria</taxon>
        <taxon>Burkholderiales</taxon>
        <taxon>Burkholderiaceae</taxon>
        <taxon>Paraburkholderia</taxon>
    </lineage>
</organism>
<proteinExistence type="predicted"/>
<comment type="caution">
    <text evidence="2">The sequence shown here is derived from an EMBL/GenBank/DDBJ whole genome shotgun (WGS) entry which is preliminary data.</text>
</comment>
<dbReference type="AlphaFoldDB" id="A0A329CZ04"/>
<evidence type="ECO:0000313" key="3">
    <source>
        <dbReference type="Proteomes" id="UP000248918"/>
    </source>
</evidence>
<dbReference type="EMBL" id="QLTK01000001">
    <property type="protein sequence ID" value="RAS38831.1"/>
    <property type="molecule type" value="Genomic_DNA"/>
</dbReference>
<feature type="transmembrane region" description="Helical" evidence="1">
    <location>
        <begin position="6"/>
        <end position="27"/>
    </location>
</feature>
<evidence type="ECO:0000256" key="1">
    <source>
        <dbReference type="SAM" id="Phobius"/>
    </source>
</evidence>
<dbReference type="RefSeq" id="WP_167444481.1">
    <property type="nucleotide sequence ID" value="NZ_CADFFP010000004.1"/>
</dbReference>
<evidence type="ECO:0008006" key="4">
    <source>
        <dbReference type="Google" id="ProtNLM"/>
    </source>
</evidence>
<reference evidence="2 3" key="1">
    <citation type="submission" date="2018-06" db="EMBL/GenBank/DDBJ databases">
        <title>Genomic Encyclopedia of Type Strains, Phase III (KMG-III): the genomes of soil and plant-associated and newly described type strains.</title>
        <authorList>
            <person name="Whitman W."/>
        </authorList>
    </citation>
    <scope>NUCLEOTIDE SEQUENCE [LARGE SCALE GENOMIC DNA]</scope>
    <source>
        <strain evidence="2 3">LMG 23644</strain>
    </source>
</reference>
<sequence>MMAEQDWVMAGIYLVGLVSMALLMSALSARATRERPPVATVRAQTHRE</sequence>
<keyword evidence="1" id="KW-0812">Transmembrane</keyword>
<evidence type="ECO:0000313" key="2">
    <source>
        <dbReference type="EMBL" id="RAS38831.1"/>
    </source>
</evidence>
<keyword evidence="1" id="KW-1133">Transmembrane helix</keyword>
<name>A0A329CZ04_9BURK</name>
<accession>A0A329CZ04</accession>
<protein>
    <recommendedName>
        <fullName evidence="4">Heme exporter protein D</fullName>
    </recommendedName>
</protein>